<dbReference type="SUPFAM" id="SSF49764">
    <property type="entry name" value="HSP20-like chaperones"/>
    <property type="match status" value="1"/>
</dbReference>
<protein>
    <submittedName>
        <fullName evidence="4">Molecular chaperone (Small heat shock protein)</fullName>
    </submittedName>
</protein>
<dbReference type="Gene3D" id="2.60.40.790">
    <property type="match status" value="1"/>
</dbReference>
<dbReference type="InterPro" id="IPR002068">
    <property type="entry name" value="A-crystallin/Hsp20_dom"/>
</dbReference>
<dbReference type="Pfam" id="PF00011">
    <property type="entry name" value="HSP20"/>
    <property type="match status" value="1"/>
</dbReference>
<evidence type="ECO:0000313" key="4">
    <source>
        <dbReference type="EMBL" id="SMH71703.1"/>
    </source>
</evidence>
<dbReference type="EMBL" id="LT841358">
    <property type="protein sequence ID" value="SMH71703.1"/>
    <property type="molecule type" value="Genomic_DNA"/>
</dbReference>
<evidence type="ECO:0000259" key="3">
    <source>
        <dbReference type="PROSITE" id="PS01031"/>
    </source>
</evidence>
<sequence length="166" mass="19180">MFEIDEFDDLFQRMTRPFREIGDMWYELRNSSNMRTFGPYYYGYSLARGPDGKPVVREYGNVRPSLLPTAENREPFVDTIVDGKEKILKVVAEMPGIEKKDIKIEVVGSIINIDAEHGERKYHAKIPIRQKIDENSVMATYANGILEMKFKLKEEDSPKGKIVTVE</sequence>
<name>A0A2H1FG15_9ARCH</name>
<dbReference type="AlphaFoldDB" id="A0A2H1FG15"/>
<dbReference type="NCBIfam" id="NF041800">
    <property type="entry name" value="Hsp20"/>
    <property type="match status" value="1"/>
</dbReference>
<dbReference type="CDD" id="cd06464">
    <property type="entry name" value="ACD_sHsps-like"/>
    <property type="match status" value="1"/>
</dbReference>
<dbReference type="PROSITE" id="PS01031">
    <property type="entry name" value="SHSP"/>
    <property type="match status" value="1"/>
</dbReference>
<evidence type="ECO:0000256" key="2">
    <source>
        <dbReference type="RuleBase" id="RU003616"/>
    </source>
</evidence>
<evidence type="ECO:0000313" key="5">
    <source>
        <dbReference type="Proteomes" id="UP000230607"/>
    </source>
</evidence>
<dbReference type="OrthoDB" id="26084at2157"/>
<gene>
    <name evidence="4" type="ORF">NCS_11515</name>
</gene>
<keyword evidence="4" id="KW-0346">Stress response</keyword>
<proteinExistence type="inferred from homology"/>
<dbReference type="InterPro" id="IPR008978">
    <property type="entry name" value="HSP20-like_chaperone"/>
</dbReference>
<organism evidence="4 5">
    <name type="scientific">Candidatus Nitrosotalea okcheonensis</name>
    <dbReference type="NCBI Taxonomy" id="1903276"/>
    <lineage>
        <taxon>Archaea</taxon>
        <taxon>Nitrososphaerota</taxon>
        <taxon>Nitrososphaeria</taxon>
        <taxon>Nitrosotaleales</taxon>
        <taxon>Nitrosotaleaceae</taxon>
        <taxon>Nitrosotalea</taxon>
    </lineage>
</organism>
<dbReference type="Proteomes" id="UP000230607">
    <property type="component" value="Chromosome 1"/>
</dbReference>
<keyword evidence="5" id="KW-1185">Reference proteome</keyword>
<reference evidence="5" key="1">
    <citation type="submission" date="2017-03" db="EMBL/GenBank/DDBJ databases">
        <authorList>
            <person name="Herbold C."/>
        </authorList>
    </citation>
    <scope>NUCLEOTIDE SEQUENCE [LARGE SCALE GENOMIC DNA]</scope>
</reference>
<comment type="similarity">
    <text evidence="1 2">Belongs to the small heat shock protein (HSP20) family.</text>
</comment>
<accession>A0A2H1FG15</accession>
<feature type="domain" description="SHSP" evidence="3">
    <location>
        <begin position="67"/>
        <end position="166"/>
    </location>
</feature>
<evidence type="ECO:0000256" key="1">
    <source>
        <dbReference type="PROSITE-ProRule" id="PRU00285"/>
    </source>
</evidence>
<dbReference type="RefSeq" id="WP_157927624.1">
    <property type="nucleotide sequence ID" value="NZ_LT841358.1"/>
</dbReference>